<dbReference type="Proteomes" id="UP000032417">
    <property type="component" value="Chromosome 1"/>
</dbReference>
<dbReference type="InterPro" id="IPR028098">
    <property type="entry name" value="Glyco_trans_4-like_N"/>
</dbReference>
<accession>A0A098C1S5</accession>
<dbReference type="Pfam" id="PF00534">
    <property type="entry name" value="Glycos_transf_1"/>
    <property type="match status" value="1"/>
</dbReference>
<dbReference type="PANTHER" id="PTHR12526:SF637">
    <property type="entry name" value="GLYCOSYLTRANSFERASE EPSF-RELATED"/>
    <property type="match status" value="1"/>
</dbReference>
<dbReference type="HOGENOM" id="CLU_009583_28_2_10"/>
<proteinExistence type="predicted"/>
<dbReference type="AlphaFoldDB" id="A0A098C1S5"/>
<evidence type="ECO:0000313" key="4">
    <source>
        <dbReference type="Proteomes" id="UP000032417"/>
    </source>
</evidence>
<dbReference type="SUPFAM" id="SSF53756">
    <property type="entry name" value="UDP-Glycosyltransferase/glycogen phosphorylase"/>
    <property type="match status" value="1"/>
</dbReference>
<dbReference type="KEGG" id="pbt:ING2E5B_2111"/>
<keyword evidence="3" id="KW-0808">Transferase</keyword>
<dbReference type="Gene3D" id="3.40.50.2000">
    <property type="entry name" value="Glycogen Phosphorylase B"/>
    <property type="match status" value="2"/>
</dbReference>
<dbReference type="EMBL" id="LN515532">
    <property type="protein sequence ID" value="CEA16839.1"/>
    <property type="molecule type" value="Genomic_DNA"/>
</dbReference>
<gene>
    <name evidence="3" type="ORF">ING2E5B_2111</name>
</gene>
<name>A0A098C1S5_9BACT</name>
<dbReference type="Pfam" id="PF13439">
    <property type="entry name" value="Glyco_transf_4"/>
    <property type="match status" value="1"/>
</dbReference>
<dbReference type="PATRIC" id="fig|1562970.3.peg.2085"/>
<dbReference type="CDD" id="cd03825">
    <property type="entry name" value="GT4_WcaC-like"/>
    <property type="match status" value="1"/>
</dbReference>
<dbReference type="GO" id="GO:0016757">
    <property type="term" value="F:glycosyltransferase activity"/>
    <property type="evidence" value="ECO:0007669"/>
    <property type="project" value="InterPro"/>
</dbReference>
<feature type="domain" description="Glycosyl transferase family 1" evidence="1">
    <location>
        <begin position="228"/>
        <end position="384"/>
    </location>
</feature>
<dbReference type="STRING" id="1562970.ING2E5B_2111"/>
<reference evidence="3 4" key="1">
    <citation type="submission" date="2014-08" db="EMBL/GenBank/DDBJ databases">
        <authorList>
            <person name="Wibberg D."/>
        </authorList>
    </citation>
    <scope>NUCLEOTIDE SEQUENCE [LARGE SCALE GENOMIC DNA]</scope>
    <source>
        <strain evidence="4">ING2-E5B</strain>
    </source>
</reference>
<organism evidence="3 4">
    <name type="scientific">Fermentimonas caenicola</name>
    <dbReference type="NCBI Taxonomy" id="1562970"/>
    <lineage>
        <taxon>Bacteria</taxon>
        <taxon>Pseudomonadati</taxon>
        <taxon>Bacteroidota</taxon>
        <taxon>Bacteroidia</taxon>
        <taxon>Bacteroidales</taxon>
        <taxon>Dysgonomonadaceae</taxon>
        <taxon>Fermentimonas</taxon>
    </lineage>
</organism>
<evidence type="ECO:0000313" key="3">
    <source>
        <dbReference type="EMBL" id="CEA16839.1"/>
    </source>
</evidence>
<dbReference type="OrthoDB" id="9768685at2"/>
<protein>
    <submittedName>
        <fullName evidence="3">Group 1 glycosyl transferase</fullName>
    </submittedName>
</protein>
<sequence>MNILMISKSDVHGGAAIAAYRLMYALNSEGENAKMLVCDKRSDNLKVIQGGSKLNNRWNFYRERGEIFLYNHLSRKFLFDISIANTGLSITELDEFKNADVIHLHWINQGMLSIKEIEKILLSGKKVVWTMHDMWPFTGICHHSGDCNKYENSCGRCPYIANPSDKDLSNLIFNKKKDIYSKGNITFVACSDWLKKLAEKSPLTNGHKIVSVPNPIDTDLYKPKDKLLIREKLNLPTDKKLILFAAAKASDKRKGTDYLIKASRLIASEIKDKIVFLIAGNEGAEIADSLSSLSICMGYIDSDKMPDIYNAADVYITPSLQENLPNTIMEAMSSGTPCVGFNIGGIPEMIDHKLTGYVAEYKSSEDLAKGINWTLFEADAETLSYNSREKVMSIYEQKKVAALYKTLYEG</sequence>
<keyword evidence="4" id="KW-1185">Reference proteome</keyword>
<dbReference type="InterPro" id="IPR001296">
    <property type="entry name" value="Glyco_trans_1"/>
</dbReference>
<evidence type="ECO:0000259" key="1">
    <source>
        <dbReference type="Pfam" id="PF00534"/>
    </source>
</evidence>
<dbReference type="PANTHER" id="PTHR12526">
    <property type="entry name" value="GLYCOSYLTRANSFERASE"/>
    <property type="match status" value="1"/>
</dbReference>
<feature type="domain" description="Glycosyltransferase subfamily 4-like N-terminal" evidence="2">
    <location>
        <begin position="13"/>
        <end position="219"/>
    </location>
</feature>
<evidence type="ECO:0000259" key="2">
    <source>
        <dbReference type="Pfam" id="PF13439"/>
    </source>
</evidence>